<sequence>MEYSFRVHWGDTDAAGIVFYPNFYKWMDEATHHFFASLGRSTWKLFQEERIGMPIVEAKCVFHAPLFFEDQVCVKSAVAELREKSFRIHHQFFRGGQLVAEGYEVRVWTTFAGDRPKAAPLPAELREKMKREGAMIRYKEGS</sequence>
<reference evidence="3 4" key="1">
    <citation type="submission" date="2020-09" db="EMBL/GenBank/DDBJ databases">
        <title>Complete Geobacillus genomes through the use of hybrid genome assembly.</title>
        <authorList>
            <person name="Vera D.L."/>
            <person name="Venkateswaran K."/>
            <person name="Singh N.K."/>
            <person name="Landry K."/>
        </authorList>
    </citation>
    <scope>NUCLEOTIDE SEQUENCE [LARGE SCALE GENOMIC DNA]</scope>
    <source>
        <strain evidence="3 4">SURF-189</strain>
    </source>
</reference>
<proteinExistence type="inferred from homology"/>
<dbReference type="SUPFAM" id="SSF54637">
    <property type="entry name" value="Thioesterase/thiol ester dehydrase-isomerase"/>
    <property type="match status" value="1"/>
</dbReference>
<dbReference type="InterPro" id="IPR050563">
    <property type="entry name" value="4-hydroxybenzoyl-CoA_TE"/>
</dbReference>
<protein>
    <submittedName>
        <fullName evidence="3">Acyl-CoA thioesterase</fullName>
    </submittedName>
</protein>
<dbReference type="GO" id="GO:0047617">
    <property type="term" value="F:fatty acyl-CoA hydrolase activity"/>
    <property type="evidence" value="ECO:0007669"/>
    <property type="project" value="TreeGrafter"/>
</dbReference>
<dbReference type="AlphaFoldDB" id="A0A7H1RWU8"/>
<dbReference type="EMBL" id="CP061470">
    <property type="protein sequence ID" value="QNU18737.1"/>
    <property type="molecule type" value="Genomic_DNA"/>
</dbReference>
<dbReference type="PIRSF" id="PIRSF003230">
    <property type="entry name" value="YbgC"/>
    <property type="match status" value="1"/>
</dbReference>
<dbReference type="Proteomes" id="UP000516388">
    <property type="component" value="Chromosome"/>
</dbReference>
<dbReference type="InterPro" id="IPR006684">
    <property type="entry name" value="YbgC/YbaW"/>
</dbReference>
<dbReference type="CDD" id="cd00586">
    <property type="entry name" value="4HBT"/>
    <property type="match status" value="1"/>
</dbReference>
<evidence type="ECO:0000256" key="1">
    <source>
        <dbReference type="ARBA" id="ARBA00005953"/>
    </source>
</evidence>
<organism evidence="3 4">
    <name type="scientific">Geobacillus zalihae</name>
    <dbReference type="NCBI Taxonomy" id="213419"/>
    <lineage>
        <taxon>Bacteria</taxon>
        <taxon>Bacillati</taxon>
        <taxon>Bacillota</taxon>
        <taxon>Bacilli</taxon>
        <taxon>Bacillales</taxon>
        <taxon>Anoxybacillaceae</taxon>
        <taxon>Geobacillus</taxon>
    </lineage>
</organism>
<keyword evidence="4" id="KW-1185">Reference proteome</keyword>
<name>A0A7H1RWU8_9BACL</name>
<dbReference type="KEGG" id="gza:IC807_03435"/>
<dbReference type="PANTHER" id="PTHR31793">
    <property type="entry name" value="4-HYDROXYBENZOYL-COA THIOESTERASE FAMILY MEMBER"/>
    <property type="match status" value="1"/>
</dbReference>
<dbReference type="RefSeq" id="WP_013523601.1">
    <property type="nucleotide sequence ID" value="NZ_CP061470.1"/>
</dbReference>
<keyword evidence="2" id="KW-0378">Hydrolase</keyword>
<evidence type="ECO:0000313" key="3">
    <source>
        <dbReference type="EMBL" id="QNU18737.1"/>
    </source>
</evidence>
<evidence type="ECO:0000256" key="2">
    <source>
        <dbReference type="ARBA" id="ARBA00022801"/>
    </source>
</evidence>
<accession>A0A7H1RWU8</accession>
<dbReference type="Gene3D" id="3.10.129.10">
    <property type="entry name" value="Hotdog Thioesterase"/>
    <property type="match status" value="1"/>
</dbReference>
<dbReference type="PANTHER" id="PTHR31793:SF27">
    <property type="entry name" value="NOVEL THIOESTERASE SUPERFAMILY DOMAIN AND SAPOSIN A-TYPE DOMAIN CONTAINING PROTEIN (0610012H03RIK)"/>
    <property type="match status" value="1"/>
</dbReference>
<comment type="similarity">
    <text evidence="1">Belongs to the 4-hydroxybenzoyl-CoA thioesterase family.</text>
</comment>
<gene>
    <name evidence="3" type="ORF">IC807_03435</name>
</gene>
<dbReference type="InterPro" id="IPR029069">
    <property type="entry name" value="HotDog_dom_sf"/>
</dbReference>
<dbReference type="Pfam" id="PF13279">
    <property type="entry name" value="4HBT_2"/>
    <property type="match status" value="1"/>
</dbReference>
<evidence type="ECO:0000313" key="4">
    <source>
        <dbReference type="Proteomes" id="UP000516388"/>
    </source>
</evidence>